<dbReference type="Gene3D" id="3.40.50.720">
    <property type="entry name" value="NAD(P)-binding Rossmann-like Domain"/>
    <property type="match status" value="1"/>
</dbReference>
<gene>
    <name evidence="2" type="ORF">ACFQQL_03455</name>
</gene>
<dbReference type="InterPro" id="IPR001509">
    <property type="entry name" value="Epimerase_deHydtase"/>
</dbReference>
<keyword evidence="3" id="KW-1185">Reference proteome</keyword>
<protein>
    <submittedName>
        <fullName evidence="2">NAD-dependent epimerase/dehydratase family protein</fullName>
    </submittedName>
</protein>
<organism evidence="2 3">
    <name type="scientific">Georgenia alba</name>
    <dbReference type="NCBI Taxonomy" id="2233858"/>
    <lineage>
        <taxon>Bacteria</taxon>
        <taxon>Bacillati</taxon>
        <taxon>Actinomycetota</taxon>
        <taxon>Actinomycetes</taxon>
        <taxon>Micrococcales</taxon>
        <taxon>Bogoriellaceae</taxon>
        <taxon>Georgenia</taxon>
    </lineage>
</organism>
<evidence type="ECO:0000313" key="3">
    <source>
        <dbReference type="Proteomes" id="UP001596455"/>
    </source>
</evidence>
<dbReference type="InterPro" id="IPR036291">
    <property type="entry name" value="NAD(P)-bd_dom_sf"/>
</dbReference>
<evidence type="ECO:0000259" key="1">
    <source>
        <dbReference type="Pfam" id="PF01370"/>
    </source>
</evidence>
<proteinExistence type="predicted"/>
<evidence type="ECO:0000313" key="2">
    <source>
        <dbReference type="EMBL" id="MFC7404155.1"/>
    </source>
</evidence>
<dbReference type="SUPFAM" id="SSF51735">
    <property type="entry name" value="NAD(P)-binding Rossmann-fold domains"/>
    <property type="match status" value="1"/>
</dbReference>
<dbReference type="RefSeq" id="WP_382391280.1">
    <property type="nucleotide sequence ID" value="NZ_JBHTCQ010000001.1"/>
</dbReference>
<dbReference type="Pfam" id="PF01370">
    <property type="entry name" value="Epimerase"/>
    <property type="match status" value="1"/>
</dbReference>
<accession>A0ABW2Q3T8</accession>
<dbReference type="EMBL" id="JBHTCQ010000001">
    <property type="protein sequence ID" value="MFC7404155.1"/>
    <property type="molecule type" value="Genomic_DNA"/>
</dbReference>
<sequence length="315" mass="33820">MSLHVIVGAGPVGSTLALQLADAGHDVRILTRSGRGPDHPRITRVRVDAADPASLTAQTRGATVLYNCANPPSYTSWEEHWPPLAASILEAAEATGAVLAITGNLYGYGPVPGPMTRDLPLAATDHKGRLRARMWADAVARHRAGAVRVAEVRAADYVGAIEPMNSMAVLYATQAVRGRPVLTFGPPDVPHTFTYVPDVARTLAAVALDERSWGQAWHVPSPPTRTVREVIGDIAAAAGARRPWMIRIPRPLLRLSYPVVPLMREIGDLLYQWDRPYVLDAAETTRTFGVEATPWDEVVAETAAALTGRSAVVTG</sequence>
<dbReference type="Proteomes" id="UP001596455">
    <property type="component" value="Unassembled WGS sequence"/>
</dbReference>
<name>A0ABW2Q3T8_9MICO</name>
<comment type="caution">
    <text evidence="2">The sequence shown here is derived from an EMBL/GenBank/DDBJ whole genome shotgun (WGS) entry which is preliminary data.</text>
</comment>
<reference evidence="3" key="1">
    <citation type="journal article" date="2019" name="Int. J. Syst. Evol. Microbiol.">
        <title>The Global Catalogue of Microorganisms (GCM) 10K type strain sequencing project: providing services to taxonomists for standard genome sequencing and annotation.</title>
        <authorList>
            <consortium name="The Broad Institute Genomics Platform"/>
            <consortium name="The Broad Institute Genome Sequencing Center for Infectious Disease"/>
            <person name="Wu L."/>
            <person name="Ma J."/>
        </authorList>
    </citation>
    <scope>NUCLEOTIDE SEQUENCE [LARGE SCALE GENOMIC DNA]</scope>
    <source>
        <strain evidence="3">JCM 1490</strain>
    </source>
</reference>
<feature type="domain" description="NAD-dependent epimerase/dehydratase" evidence="1">
    <location>
        <begin position="6"/>
        <end position="209"/>
    </location>
</feature>